<feature type="region of interest" description="Disordered" evidence="1">
    <location>
        <begin position="1"/>
        <end position="89"/>
    </location>
</feature>
<proteinExistence type="predicted"/>
<dbReference type="EMBL" id="UXUI01008188">
    <property type="protein sequence ID" value="VDD90762.1"/>
    <property type="molecule type" value="Genomic_DNA"/>
</dbReference>
<accession>A0A0N4V6L3</accession>
<reference evidence="2 3" key="2">
    <citation type="submission" date="2018-10" db="EMBL/GenBank/DDBJ databases">
        <authorList>
            <consortium name="Pathogen Informatics"/>
        </authorList>
    </citation>
    <scope>NUCLEOTIDE SEQUENCE [LARGE SCALE GENOMIC DNA]</scope>
</reference>
<dbReference type="Proteomes" id="UP000274131">
    <property type="component" value="Unassembled WGS sequence"/>
</dbReference>
<protein>
    <submittedName>
        <fullName evidence="2 4">Uncharacterized protein</fullName>
    </submittedName>
</protein>
<evidence type="ECO:0000313" key="2">
    <source>
        <dbReference type="EMBL" id="VDD90762.1"/>
    </source>
</evidence>
<feature type="compositionally biased region" description="Basic and acidic residues" evidence="1">
    <location>
        <begin position="20"/>
        <end position="34"/>
    </location>
</feature>
<feature type="compositionally biased region" description="Basic and acidic residues" evidence="1">
    <location>
        <begin position="79"/>
        <end position="89"/>
    </location>
</feature>
<evidence type="ECO:0000313" key="4">
    <source>
        <dbReference type="WBParaSite" id="EVEC_0000590201-mRNA-1"/>
    </source>
</evidence>
<reference evidence="4" key="1">
    <citation type="submission" date="2017-02" db="UniProtKB">
        <authorList>
            <consortium name="WormBaseParasite"/>
        </authorList>
    </citation>
    <scope>IDENTIFICATION</scope>
</reference>
<organism evidence="4">
    <name type="scientific">Enterobius vermicularis</name>
    <name type="common">Human pinworm</name>
    <dbReference type="NCBI Taxonomy" id="51028"/>
    <lineage>
        <taxon>Eukaryota</taxon>
        <taxon>Metazoa</taxon>
        <taxon>Ecdysozoa</taxon>
        <taxon>Nematoda</taxon>
        <taxon>Chromadorea</taxon>
        <taxon>Rhabditida</taxon>
        <taxon>Spirurina</taxon>
        <taxon>Oxyuridomorpha</taxon>
        <taxon>Oxyuroidea</taxon>
        <taxon>Oxyuridae</taxon>
        <taxon>Enterobius</taxon>
    </lineage>
</organism>
<gene>
    <name evidence="2" type="ORF">EVEC_LOCUS5513</name>
</gene>
<dbReference type="WBParaSite" id="EVEC_0000590201-mRNA-1">
    <property type="protein sequence ID" value="EVEC_0000590201-mRNA-1"/>
    <property type="gene ID" value="EVEC_0000590201"/>
</dbReference>
<evidence type="ECO:0000313" key="3">
    <source>
        <dbReference type="Proteomes" id="UP000274131"/>
    </source>
</evidence>
<sequence length="89" mass="10084">MTAANNVLPETPNAFIRRQNSKESGQKSWIERQQLRGKTGSTRCPATSSFIQSISQPLRVQQPTPVWPTEPQRQPPQHKYVDNHHPANA</sequence>
<dbReference type="AlphaFoldDB" id="A0A0N4V6L3"/>
<evidence type="ECO:0000256" key="1">
    <source>
        <dbReference type="SAM" id="MobiDB-lite"/>
    </source>
</evidence>
<name>A0A0N4V6L3_ENTVE</name>
<feature type="compositionally biased region" description="Polar residues" evidence="1">
    <location>
        <begin position="39"/>
        <end position="64"/>
    </location>
</feature>
<keyword evidence="3" id="KW-1185">Reference proteome</keyword>